<comment type="caution">
    <text evidence="9">The sequence shown here is derived from an EMBL/GenBank/DDBJ whole genome shotgun (WGS) entry which is preliminary data.</text>
</comment>
<evidence type="ECO:0000256" key="1">
    <source>
        <dbReference type="ARBA" id="ARBA00007484"/>
    </source>
</evidence>
<dbReference type="Pfam" id="PF00717">
    <property type="entry name" value="Peptidase_S24"/>
    <property type="match status" value="1"/>
</dbReference>
<feature type="domain" description="Peptidase S24/S26A/S26B/S26C" evidence="8">
    <location>
        <begin position="19"/>
        <end position="133"/>
    </location>
</feature>
<dbReference type="InterPro" id="IPR006197">
    <property type="entry name" value="Peptidase_S24_LexA"/>
</dbReference>
<proteinExistence type="inferred from homology"/>
<organism evidence="9 10">
    <name type="scientific">Candidatus Erwinia dacicola</name>
    <dbReference type="NCBI Taxonomy" id="252393"/>
    <lineage>
        <taxon>Bacteria</taxon>
        <taxon>Pseudomonadati</taxon>
        <taxon>Pseudomonadota</taxon>
        <taxon>Gammaproteobacteria</taxon>
        <taxon>Enterobacterales</taxon>
        <taxon>Erwiniaceae</taxon>
        <taxon>Erwinia</taxon>
    </lineage>
</organism>
<protein>
    <submittedName>
        <fullName evidence="9">Protein impA</fullName>
    </submittedName>
</protein>
<dbReference type="OrthoDB" id="9787787at2"/>
<keyword evidence="5" id="KW-0234">DNA repair</keyword>
<evidence type="ECO:0000256" key="4">
    <source>
        <dbReference type="ARBA" id="ARBA00022813"/>
    </source>
</evidence>
<dbReference type="PRINTS" id="PR00726">
    <property type="entry name" value="LEXASERPTASE"/>
</dbReference>
<evidence type="ECO:0000256" key="2">
    <source>
        <dbReference type="ARBA" id="ARBA00022763"/>
    </source>
</evidence>
<dbReference type="GO" id="GO:0003677">
    <property type="term" value="F:DNA binding"/>
    <property type="evidence" value="ECO:0007669"/>
    <property type="project" value="InterPro"/>
</dbReference>
<evidence type="ECO:0000256" key="7">
    <source>
        <dbReference type="RuleBase" id="RU003991"/>
    </source>
</evidence>
<keyword evidence="4 7" id="KW-0068">Autocatalytic cleavage</keyword>
<keyword evidence="6" id="KW-0742">SOS response</keyword>
<evidence type="ECO:0000256" key="5">
    <source>
        <dbReference type="ARBA" id="ARBA00023204"/>
    </source>
</evidence>
<keyword evidence="2" id="KW-0227">DNA damage</keyword>
<dbReference type="InterPro" id="IPR015927">
    <property type="entry name" value="Peptidase_S24_S26A/B/C"/>
</dbReference>
<evidence type="ECO:0000256" key="3">
    <source>
        <dbReference type="ARBA" id="ARBA00022801"/>
    </source>
</evidence>
<gene>
    <name evidence="9" type="ORF">BBW68_00695</name>
</gene>
<name>A0A1E7Z4A8_9GAMM</name>
<dbReference type="AlphaFoldDB" id="A0A1E7Z4A8"/>
<dbReference type="Gene3D" id="2.10.109.10">
    <property type="entry name" value="Umud Fragment, subunit A"/>
    <property type="match status" value="1"/>
</dbReference>
<sequence>MNRSGLCAVSAALTHIPLPLFTERVPAGFPSPAQDYVEEMLDLNDLCIRHRSATYFIRASGHSMVDAGIRDGDLLVVDKSETPSHGDIVIAAVDGEFTVKVLQLRPCLALQPMNPAFSTIYPEPDALEIFGVVTWFLHATRG</sequence>
<evidence type="ECO:0000313" key="9">
    <source>
        <dbReference type="EMBL" id="OFC63609.1"/>
    </source>
</evidence>
<dbReference type="NCBIfam" id="NF007621">
    <property type="entry name" value="PRK10276.1"/>
    <property type="match status" value="1"/>
</dbReference>
<dbReference type="GO" id="GO:0006281">
    <property type="term" value="P:DNA repair"/>
    <property type="evidence" value="ECO:0007669"/>
    <property type="project" value="UniProtKB-KW"/>
</dbReference>
<dbReference type="Proteomes" id="UP000243534">
    <property type="component" value="Unassembled WGS sequence"/>
</dbReference>
<evidence type="ECO:0000313" key="10">
    <source>
        <dbReference type="Proteomes" id="UP000243534"/>
    </source>
</evidence>
<dbReference type="PANTHER" id="PTHR33516:SF2">
    <property type="entry name" value="LEXA REPRESSOR-RELATED"/>
    <property type="match status" value="1"/>
</dbReference>
<keyword evidence="3 7" id="KW-0378">Hydrolase</keyword>
<dbReference type="GO" id="GO:0009432">
    <property type="term" value="P:SOS response"/>
    <property type="evidence" value="ECO:0007669"/>
    <property type="project" value="UniProtKB-KW"/>
</dbReference>
<reference evidence="9 10" key="1">
    <citation type="submission" date="2016-07" db="EMBL/GenBank/DDBJ databases">
        <authorList>
            <person name="Yuval B."/>
        </authorList>
    </citation>
    <scope>NUCLEOTIDE SEQUENCE [LARGE SCALE GENOMIC DNA]</scope>
    <source>
        <strain evidence="9 10">IL</strain>
    </source>
</reference>
<dbReference type="GO" id="GO:0016787">
    <property type="term" value="F:hydrolase activity"/>
    <property type="evidence" value="ECO:0007669"/>
    <property type="project" value="UniProtKB-KW"/>
</dbReference>
<comment type="similarity">
    <text evidence="1 7">Belongs to the peptidase S24 family.</text>
</comment>
<evidence type="ECO:0000259" key="8">
    <source>
        <dbReference type="Pfam" id="PF00717"/>
    </source>
</evidence>
<dbReference type="InterPro" id="IPR039418">
    <property type="entry name" value="LexA-like"/>
</dbReference>
<dbReference type="EMBL" id="MAYS01000057">
    <property type="protein sequence ID" value="OFC63609.1"/>
    <property type="molecule type" value="Genomic_DNA"/>
</dbReference>
<accession>A0A1E7Z4A8</accession>
<dbReference type="CDD" id="cd06529">
    <property type="entry name" value="S24_LexA-like"/>
    <property type="match status" value="1"/>
</dbReference>
<dbReference type="InterPro" id="IPR036286">
    <property type="entry name" value="LexA/Signal_pep-like_sf"/>
</dbReference>
<dbReference type="SUPFAM" id="SSF51306">
    <property type="entry name" value="LexA/Signal peptidase"/>
    <property type="match status" value="1"/>
</dbReference>
<dbReference type="GO" id="GO:0006355">
    <property type="term" value="P:regulation of DNA-templated transcription"/>
    <property type="evidence" value="ECO:0007669"/>
    <property type="project" value="InterPro"/>
</dbReference>
<dbReference type="PANTHER" id="PTHR33516">
    <property type="entry name" value="LEXA REPRESSOR"/>
    <property type="match status" value="1"/>
</dbReference>
<evidence type="ECO:0000256" key="6">
    <source>
        <dbReference type="ARBA" id="ARBA00023236"/>
    </source>
</evidence>
<dbReference type="InterPro" id="IPR050077">
    <property type="entry name" value="LexA_repressor"/>
</dbReference>
<dbReference type="RefSeq" id="WP_048918122.1">
    <property type="nucleotide sequence ID" value="NZ_LJAM02000004.1"/>
</dbReference>